<feature type="signal peptide" evidence="1">
    <location>
        <begin position="1"/>
        <end position="27"/>
    </location>
</feature>
<keyword evidence="1" id="KW-0732">Signal</keyword>
<keyword evidence="2" id="KW-1185">Reference proteome</keyword>
<feature type="chain" id="PRO_5005329959" evidence="1">
    <location>
        <begin position="28"/>
        <end position="149"/>
    </location>
</feature>
<accession>A0A0K0FPJ3</accession>
<evidence type="ECO:0000256" key="1">
    <source>
        <dbReference type="SAM" id="SignalP"/>
    </source>
</evidence>
<evidence type="ECO:0000313" key="3">
    <source>
        <dbReference type="WBParaSite" id="SVE_1105000.1"/>
    </source>
</evidence>
<name>A0A0K0FPJ3_STRVS</name>
<organism evidence="2 3">
    <name type="scientific">Strongyloides venezuelensis</name>
    <name type="common">Threadworm</name>
    <dbReference type="NCBI Taxonomy" id="75913"/>
    <lineage>
        <taxon>Eukaryota</taxon>
        <taxon>Metazoa</taxon>
        <taxon>Ecdysozoa</taxon>
        <taxon>Nematoda</taxon>
        <taxon>Chromadorea</taxon>
        <taxon>Rhabditida</taxon>
        <taxon>Tylenchina</taxon>
        <taxon>Panagrolaimomorpha</taxon>
        <taxon>Strongyloidoidea</taxon>
        <taxon>Strongyloididae</taxon>
        <taxon>Strongyloides</taxon>
    </lineage>
</organism>
<dbReference type="InterPro" id="IPR035291">
    <property type="entry name" value="DUF5354"/>
</dbReference>
<dbReference type="Pfam" id="PF17305">
    <property type="entry name" value="DUF5354"/>
    <property type="match status" value="1"/>
</dbReference>
<dbReference type="WBParaSite" id="SVE_1105000.1">
    <property type="protein sequence ID" value="SVE_1105000.1"/>
    <property type="gene ID" value="SVE_1105000"/>
</dbReference>
<protein>
    <submittedName>
        <fullName evidence="3">Uncharacterized protein</fullName>
    </submittedName>
</protein>
<evidence type="ECO:0000313" key="2">
    <source>
        <dbReference type="Proteomes" id="UP000035680"/>
    </source>
</evidence>
<dbReference type="AlphaFoldDB" id="A0A0K0FPJ3"/>
<dbReference type="Proteomes" id="UP000035680">
    <property type="component" value="Unassembled WGS sequence"/>
</dbReference>
<reference evidence="2" key="1">
    <citation type="submission" date="2014-07" db="EMBL/GenBank/DDBJ databases">
        <authorList>
            <person name="Martin A.A"/>
            <person name="De Silva N."/>
        </authorList>
    </citation>
    <scope>NUCLEOTIDE SEQUENCE</scope>
</reference>
<reference evidence="3" key="2">
    <citation type="submission" date="2015-08" db="UniProtKB">
        <authorList>
            <consortium name="WormBaseParasite"/>
        </authorList>
    </citation>
    <scope>IDENTIFICATION</scope>
</reference>
<sequence length="149" mass="17004">MSCSANAPMKFVVLFISLISYIQTSHALTCFESKDDGSIIPVRNDTWKYCAIVPALNTAYGTTDGRRFGLGPQNDWTEAYDSTFAYNDNMYKVLTICIFEKYDFTNINPKMNYGQSVEYIFRCVCNYDRCNSASTFHGYINSMKRDSSL</sequence>
<proteinExistence type="predicted"/>